<dbReference type="SUPFAM" id="SSF81383">
    <property type="entry name" value="F-box domain"/>
    <property type="match status" value="1"/>
</dbReference>
<feature type="region of interest" description="Disordered" evidence="1">
    <location>
        <begin position="119"/>
        <end position="151"/>
    </location>
</feature>
<feature type="compositionally biased region" description="Basic and acidic residues" evidence="1">
    <location>
        <begin position="42"/>
        <end position="53"/>
    </location>
</feature>
<dbReference type="Pfam" id="PF03478">
    <property type="entry name" value="Beta-prop_KIB1-4"/>
    <property type="match status" value="1"/>
</dbReference>
<dbReference type="InterPro" id="IPR001810">
    <property type="entry name" value="F-box_dom"/>
</dbReference>
<dbReference type="PANTHER" id="PTHR31672:SF2">
    <property type="entry name" value="F-BOX DOMAIN-CONTAINING PROTEIN"/>
    <property type="match status" value="1"/>
</dbReference>
<dbReference type="PANTHER" id="PTHR31672">
    <property type="entry name" value="BNACNNG10540D PROTEIN"/>
    <property type="match status" value="1"/>
</dbReference>
<dbReference type="SUPFAM" id="SSF50965">
    <property type="entry name" value="Galactose oxidase, central domain"/>
    <property type="match status" value="1"/>
</dbReference>
<feature type="domain" description="F-box" evidence="2">
    <location>
        <begin position="154"/>
        <end position="200"/>
    </location>
</feature>
<dbReference type="Gene3D" id="1.20.1280.50">
    <property type="match status" value="1"/>
</dbReference>
<proteinExistence type="predicted"/>
<keyword evidence="4" id="KW-1185">Reference proteome</keyword>
<feature type="region of interest" description="Disordered" evidence="1">
    <location>
        <begin position="25"/>
        <end position="76"/>
    </location>
</feature>
<dbReference type="InterPro" id="IPR015915">
    <property type="entry name" value="Kelch-typ_b-propeller"/>
</dbReference>
<evidence type="ECO:0000259" key="2">
    <source>
        <dbReference type="PROSITE" id="PS50181"/>
    </source>
</evidence>
<evidence type="ECO:0000313" key="4">
    <source>
        <dbReference type="Proteomes" id="UP000077202"/>
    </source>
</evidence>
<dbReference type="AlphaFoldDB" id="A0A176W5R2"/>
<dbReference type="SMART" id="SM00256">
    <property type="entry name" value="FBOX"/>
    <property type="match status" value="1"/>
</dbReference>
<dbReference type="InterPro" id="IPR011043">
    <property type="entry name" value="Gal_Oxase/kelch_b-propeller"/>
</dbReference>
<reference evidence="3" key="1">
    <citation type="submission" date="2016-03" db="EMBL/GenBank/DDBJ databases">
        <title>Mechanisms controlling the formation of the plant cell surface in tip-growing cells are functionally conserved among land plants.</title>
        <authorList>
            <person name="Honkanen S."/>
            <person name="Jones V.A."/>
            <person name="Morieri G."/>
            <person name="Champion C."/>
            <person name="Hetherington A.J."/>
            <person name="Kelly S."/>
            <person name="Saint-Marcoux D."/>
            <person name="Proust H."/>
            <person name="Prescott H."/>
            <person name="Dolan L."/>
        </authorList>
    </citation>
    <scope>NUCLEOTIDE SEQUENCE [LARGE SCALE GENOMIC DNA]</scope>
    <source>
        <tissue evidence="3">Whole gametophyte</tissue>
    </source>
</reference>
<comment type="caution">
    <text evidence="3">The sequence shown here is derived from an EMBL/GenBank/DDBJ whole genome shotgun (WGS) entry which is preliminary data.</text>
</comment>
<accession>A0A176W5R2</accession>
<dbReference type="Gene3D" id="2.120.10.80">
    <property type="entry name" value="Kelch-type beta propeller"/>
    <property type="match status" value="1"/>
</dbReference>
<gene>
    <name evidence="3" type="ORF">AXG93_1927s1000</name>
</gene>
<protein>
    <recommendedName>
        <fullName evidence="2">F-box domain-containing protein</fullName>
    </recommendedName>
</protein>
<dbReference type="Proteomes" id="UP000077202">
    <property type="component" value="Unassembled WGS sequence"/>
</dbReference>
<organism evidence="3 4">
    <name type="scientific">Marchantia polymorpha subsp. ruderalis</name>
    <dbReference type="NCBI Taxonomy" id="1480154"/>
    <lineage>
        <taxon>Eukaryota</taxon>
        <taxon>Viridiplantae</taxon>
        <taxon>Streptophyta</taxon>
        <taxon>Embryophyta</taxon>
        <taxon>Marchantiophyta</taxon>
        <taxon>Marchantiopsida</taxon>
        <taxon>Marchantiidae</taxon>
        <taxon>Marchantiales</taxon>
        <taxon>Marchantiaceae</taxon>
        <taxon>Marchantia</taxon>
    </lineage>
</organism>
<dbReference type="PROSITE" id="PS50181">
    <property type="entry name" value="FBOX"/>
    <property type="match status" value="1"/>
</dbReference>
<evidence type="ECO:0000256" key="1">
    <source>
        <dbReference type="SAM" id="MobiDB-lite"/>
    </source>
</evidence>
<evidence type="ECO:0000313" key="3">
    <source>
        <dbReference type="EMBL" id="OAE27546.1"/>
    </source>
</evidence>
<dbReference type="InterPro" id="IPR036047">
    <property type="entry name" value="F-box-like_dom_sf"/>
</dbReference>
<dbReference type="Pfam" id="PF00646">
    <property type="entry name" value="F-box"/>
    <property type="match status" value="1"/>
</dbReference>
<dbReference type="EMBL" id="LVLJ01001863">
    <property type="protein sequence ID" value="OAE27546.1"/>
    <property type="molecule type" value="Genomic_DNA"/>
</dbReference>
<dbReference type="InterPro" id="IPR050796">
    <property type="entry name" value="SCF_F-box_component"/>
</dbReference>
<sequence length="580" mass="63905">MSTDVLQHSISVSSSSSVAVAVSVSVRAEDGTTDRPNTTGRQSDKAESRDEAGSGRAGTGRTSPAQPRAIDHRPSASAAAAAASAWIIVEEGGSASGEKARAQIYALLNSSPLSAFWKSDDDELSEREHQQQRGPSEMEPESSGGDQQQTATTTTTIFEVPYDALHNVLLRLPLPDIARLCCVCKRWDALVRALNVFRFGGGCAASSKPYCIRVRKDCRELEVYDRSLRRCHTLSLDFVAASYDKLSLLASGAGFLLLRADDGALIVCNPLTEMWRELPPLDPPPAFTNSRLLLNAREPYQGICICPPPGSTFSFFDPVDHPGSESPIFSTIFADPLSMSYCILIAGYKRDERASGVLGSTYDSMTRIYQFSTDSWTSGGMLPRKEFYGTGGVFCNGFFYSVVRIMWRRPTIIVYDWRKRAWSDLEIDLPSSILPPHLVEHHGDLLIVGSCYGDQWRQYLRISGSSAAAVADSPLEVTQPSCIRIWQLVLHEGSKWTEVTRMPKQLYDDFVKQANGYYECVGRGDLIYFAKESGHGPELVYDLSCDEWTRVSGGVAGSGNMAQVQFRKEIHLFKPSVRVP</sequence>
<dbReference type="InterPro" id="IPR005174">
    <property type="entry name" value="KIB1-4_b-propeller"/>
</dbReference>
<name>A0A176W5R2_MARPO</name>